<dbReference type="Pfam" id="PF12013">
    <property type="entry name" value="OrsD"/>
    <property type="match status" value="1"/>
</dbReference>
<sequence length="471" mass="51893">MDQQPVRHTLGNASMQVSGPSNPATANVGDGYFGLGTMVHETINSSLRDFEMWGWDPELSLQDVHDIVEDFYGPSEKREPAIDHGEDRPEKKNSTNEENESMSKASAEDDFMNWWNNNDDESDATVTGLEPTSASPDSQTVHDSPPTFAHDVMAVDSEDESGNGNLQMPPVLLNPGASPESQTVHDSPPAFAQDVMAVDSEDESGDGNLQMPPILLNPGEFEHSNLCNQTPSRALTLGSGEFQHSHLYDQNPSRAPPLGSAEFELSRLYNRSPSRAPALDATNMNEAGPHGHGQQVSQQASEQGSWADNLNAAFPGLHLGLPQEYFHLIPELQVVLCTACHVACPNTHRHIEQHLLNCHALPHVRHILTACLGLFPASLPEDDSVAGMMDRIRDQLKSEPTEISPIPFLEASEAYVCPRDHCNYVDHDSRRVLMHCRNTHSLKGSVRYMARVQAYSLHVSRINKVSVRARE</sequence>
<protein>
    <submittedName>
        <fullName evidence="2">Uncharacterized protein</fullName>
    </submittedName>
</protein>
<reference evidence="2" key="1">
    <citation type="submission" date="2021-10" db="EMBL/GenBank/DDBJ databases">
        <authorList>
            <person name="Piombo E."/>
        </authorList>
    </citation>
    <scope>NUCLEOTIDE SEQUENCE</scope>
</reference>
<feature type="compositionally biased region" description="Polar residues" evidence="1">
    <location>
        <begin position="11"/>
        <end position="21"/>
    </location>
</feature>
<evidence type="ECO:0000256" key="1">
    <source>
        <dbReference type="SAM" id="MobiDB-lite"/>
    </source>
</evidence>
<comment type="caution">
    <text evidence="2">The sequence shown here is derived from an EMBL/GenBank/DDBJ whole genome shotgun (WGS) entry which is preliminary data.</text>
</comment>
<evidence type="ECO:0000313" key="2">
    <source>
        <dbReference type="EMBL" id="CAG9972567.1"/>
    </source>
</evidence>
<dbReference type="Proteomes" id="UP000754883">
    <property type="component" value="Unassembled WGS sequence"/>
</dbReference>
<feature type="region of interest" description="Disordered" evidence="1">
    <location>
        <begin position="73"/>
        <end position="227"/>
    </location>
</feature>
<proteinExistence type="predicted"/>
<evidence type="ECO:0000313" key="3">
    <source>
        <dbReference type="Proteomes" id="UP000754883"/>
    </source>
</evidence>
<keyword evidence="3" id="KW-1185">Reference proteome</keyword>
<dbReference type="EMBL" id="CABFNO020001240">
    <property type="protein sequence ID" value="CAG9972567.1"/>
    <property type="molecule type" value="Genomic_DNA"/>
</dbReference>
<feature type="region of interest" description="Disordered" evidence="1">
    <location>
        <begin position="274"/>
        <end position="303"/>
    </location>
</feature>
<dbReference type="InterPro" id="IPR022698">
    <property type="entry name" value="OrsD"/>
</dbReference>
<name>A0A9N9U2D7_9HYPO</name>
<feature type="compositionally biased region" description="Polar residues" evidence="1">
    <location>
        <begin position="294"/>
        <end position="303"/>
    </location>
</feature>
<feature type="compositionally biased region" description="Polar residues" evidence="1">
    <location>
        <begin position="130"/>
        <end position="142"/>
    </location>
</feature>
<dbReference type="AlphaFoldDB" id="A0A9N9U2D7"/>
<accession>A0A9N9U2D7</accession>
<organism evidence="2 3">
    <name type="scientific">Clonostachys byssicola</name>
    <dbReference type="NCBI Taxonomy" id="160290"/>
    <lineage>
        <taxon>Eukaryota</taxon>
        <taxon>Fungi</taxon>
        <taxon>Dikarya</taxon>
        <taxon>Ascomycota</taxon>
        <taxon>Pezizomycotina</taxon>
        <taxon>Sordariomycetes</taxon>
        <taxon>Hypocreomycetidae</taxon>
        <taxon>Hypocreales</taxon>
        <taxon>Bionectriaceae</taxon>
        <taxon>Clonostachys</taxon>
    </lineage>
</organism>
<gene>
    <name evidence="2" type="ORF">CBYS24578_00001124</name>
</gene>
<feature type="compositionally biased region" description="Basic and acidic residues" evidence="1">
    <location>
        <begin position="75"/>
        <end position="95"/>
    </location>
</feature>
<feature type="region of interest" description="Disordered" evidence="1">
    <location>
        <begin position="1"/>
        <end position="21"/>
    </location>
</feature>
<dbReference type="OrthoDB" id="5132337at2759"/>